<evidence type="ECO:0000313" key="1">
    <source>
        <dbReference type="EMBL" id="AXC11963.1"/>
    </source>
</evidence>
<proteinExistence type="predicted"/>
<sequence length="61" mass="6954">MMIEESVNAHVLHKQEAKQYCHTDIGRPVLFADADRTISIKSTTFVVKTVLRLSNISVVRR</sequence>
<name>A0A2Z5FYI2_9BACT</name>
<evidence type="ECO:0000313" key="2">
    <source>
        <dbReference type="Proteomes" id="UP000253606"/>
    </source>
</evidence>
<dbReference type="Proteomes" id="UP000253606">
    <property type="component" value="Chromosome"/>
</dbReference>
<dbReference type="KEGG" id="abas:ACPOL_2650"/>
<organism evidence="1 2">
    <name type="scientific">Acidisarcina polymorpha</name>
    <dbReference type="NCBI Taxonomy" id="2211140"/>
    <lineage>
        <taxon>Bacteria</taxon>
        <taxon>Pseudomonadati</taxon>
        <taxon>Acidobacteriota</taxon>
        <taxon>Terriglobia</taxon>
        <taxon>Terriglobales</taxon>
        <taxon>Acidobacteriaceae</taxon>
        <taxon>Acidisarcina</taxon>
    </lineage>
</organism>
<reference evidence="1 2" key="1">
    <citation type="journal article" date="2018" name="Front. Microbiol.">
        <title>Hydrolytic Capabilities as a Key to Environmental Success: Chitinolytic and Cellulolytic Acidobacteria From Acidic Sub-arctic Soils and Boreal Peatlands.</title>
        <authorList>
            <person name="Belova S.E."/>
            <person name="Ravin N.V."/>
            <person name="Pankratov T.A."/>
            <person name="Rakitin A.L."/>
            <person name="Ivanova A.A."/>
            <person name="Beletsky A.V."/>
            <person name="Mardanov A.V."/>
            <person name="Sinninghe Damste J.S."/>
            <person name="Dedysh S.N."/>
        </authorList>
    </citation>
    <scope>NUCLEOTIDE SEQUENCE [LARGE SCALE GENOMIC DNA]</scope>
    <source>
        <strain evidence="1 2">SBC82</strain>
    </source>
</reference>
<gene>
    <name evidence="1" type="ORF">ACPOL_2650</name>
</gene>
<dbReference type="EMBL" id="CP030840">
    <property type="protein sequence ID" value="AXC11963.1"/>
    <property type="molecule type" value="Genomic_DNA"/>
</dbReference>
<keyword evidence="2" id="KW-1185">Reference proteome</keyword>
<protein>
    <submittedName>
        <fullName evidence="1">Uncharacterized protein</fullName>
    </submittedName>
</protein>
<dbReference type="AlphaFoldDB" id="A0A2Z5FYI2"/>
<accession>A0A2Z5FYI2</accession>